<dbReference type="Proteomes" id="UP001595900">
    <property type="component" value="Unassembled WGS sequence"/>
</dbReference>
<dbReference type="RefSeq" id="WP_390227505.1">
    <property type="nucleotide sequence ID" value="NZ_JBHSCN010000003.1"/>
</dbReference>
<dbReference type="EMBL" id="JBHSCN010000003">
    <property type="protein sequence ID" value="MFC4242635.1"/>
    <property type="molecule type" value="Genomic_DNA"/>
</dbReference>
<protein>
    <submittedName>
        <fullName evidence="1">Uncharacterized protein</fullName>
    </submittedName>
</protein>
<comment type="caution">
    <text evidence="1">The sequence shown here is derived from an EMBL/GenBank/DDBJ whole genome shotgun (WGS) entry which is preliminary data.</text>
</comment>
<evidence type="ECO:0000313" key="1">
    <source>
        <dbReference type="EMBL" id="MFC4242635.1"/>
    </source>
</evidence>
<gene>
    <name evidence="1" type="ORF">ACFOYW_04555</name>
</gene>
<name>A0ABV8Q2K6_9MICO</name>
<accession>A0ABV8Q2K6</accession>
<sequence length="77" mass="9010">MTDDDLAEQRVQIERLHPGRGLPELTADELRIILMAARHDARKGRPLTRIVIEPYDDQYLGRVGRSVRFEREDRNRG</sequence>
<reference evidence="2" key="1">
    <citation type="journal article" date="2019" name="Int. J. Syst. Evol. Microbiol.">
        <title>The Global Catalogue of Microorganisms (GCM) 10K type strain sequencing project: providing services to taxonomists for standard genome sequencing and annotation.</title>
        <authorList>
            <consortium name="The Broad Institute Genomics Platform"/>
            <consortium name="The Broad Institute Genome Sequencing Center for Infectious Disease"/>
            <person name="Wu L."/>
            <person name="Ma J."/>
        </authorList>
    </citation>
    <scope>NUCLEOTIDE SEQUENCE [LARGE SCALE GENOMIC DNA]</scope>
    <source>
        <strain evidence="2">CGMCC 1.10363</strain>
    </source>
</reference>
<organism evidence="1 2">
    <name type="scientific">Gryllotalpicola reticulitermitis</name>
    <dbReference type="NCBI Taxonomy" id="1184153"/>
    <lineage>
        <taxon>Bacteria</taxon>
        <taxon>Bacillati</taxon>
        <taxon>Actinomycetota</taxon>
        <taxon>Actinomycetes</taxon>
        <taxon>Micrococcales</taxon>
        <taxon>Microbacteriaceae</taxon>
        <taxon>Gryllotalpicola</taxon>
    </lineage>
</organism>
<evidence type="ECO:0000313" key="2">
    <source>
        <dbReference type="Proteomes" id="UP001595900"/>
    </source>
</evidence>
<keyword evidence="2" id="KW-1185">Reference proteome</keyword>
<proteinExistence type="predicted"/>